<feature type="region of interest" description="Disordered" evidence="3">
    <location>
        <begin position="291"/>
        <end position="313"/>
    </location>
</feature>
<feature type="compositionally biased region" description="Basic and acidic residues" evidence="3">
    <location>
        <begin position="171"/>
        <end position="195"/>
    </location>
</feature>
<feature type="region of interest" description="Disordered" evidence="3">
    <location>
        <begin position="426"/>
        <end position="497"/>
    </location>
</feature>
<feature type="compositionally biased region" description="Basic residues" evidence="3">
    <location>
        <begin position="558"/>
        <end position="577"/>
    </location>
</feature>
<feature type="compositionally biased region" description="Basic and acidic residues" evidence="3">
    <location>
        <begin position="367"/>
        <end position="376"/>
    </location>
</feature>
<feature type="region of interest" description="Disordered" evidence="3">
    <location>
        <begin position="92"/>
        <end position="195"/>
    </location>
</feature>
<feature type="compositionally biased region" description="Polar residues" evidence="3">
    <location>
        <begin position="133"/>
        <end position="142"/>
    </location>
</feature>
<reference evidence="5" key="2">
    <citation type="submission" date="2020-12" db="EMBL/GenBank/DDBJ databases">
        <authorList>
            <person name="Kanost M."/>
        </authorList>
    </citation>
    <scope>NUCLEOTIDE SEQUENCE</scope>
</reference>
<dbReference type="GO" id="GO:0003723">
    <property type="term" value="F:RNA binding"/>
    <property type="evidence" value="ECO:0007669"/>
    <property type="project" value="UniProtKB-UniRule"/>
</dbReference>
<feature type="region of interest" description="Disordered" evidence="3">
    <location>
        <begin position="547"/>
        <end position="577"/>
    </location>
</feature>
<dbReference type="AlphaFoldDB" id="A0A922CSS0"/>
<evidence type="ECO:0000313" key="6">
    <source>
        <dbReference type="Proteomes" id="UP000791440"/>
    </source>
</evidence>
<evidence type="ECO:0000256" key="1">
    <source>
        <dbReference type="ARBA" id="ARBA00022884"/>
    </source>
</evidence>
<evidence type="ECO:0000256" key="2">
    <source>
        <dbReference type="PROSITE-ProRule" id="PRU00176"/>
    </source>
</evidence>
<accession>A0A922CSS0</accession>
<feature type="region of interest" description="Disordered" evidence="3">
    <location>
        <begin position="213"/>
        <end position="253"/>
    </location>
</feature>
<evidence type="ECO:0000259" key="4">
    <source>
        <dbReference type="PROSITE" id="PS50102"/>
    </source>
</evidence>
<feature type="compositionally biased region" description="Basic and acidic residues" evidence="3">
    <location>
        <begin position="92"/>
        <end position="113"/>
    </location>
</feature>
<organism evidence="5 6">
    <name type="scientific">Manduca sexta</name>
    <name type="common">Tobacco hawkmoth</name>
    <name type="synonym">Tobacco hornworm</name>
    <dbReference type="NCBI Taxonomy" id="7130"/>
    <lineage>
        <taxon>Eukaryota</taxon>
        <taxon>Metazoa</taxon>
        <taxon>Ecdysozoa</taxon>
        <taxon>Arthropoda</taxon>
        <taxon>Hexapoda</taxon>
        <taxon>Insecta</taxon>
        <taxon>Pterygota</taxon>
        <taxon>Neoptera</taxon>
        <taxon>Endopterygota</taxon>
        <taxon>Lepidoptera</taxon>
        <taxon>Glossata</taxon>
        <taxon>Ditrysia</taxon>
        <taxon>Bombycoidea</taxon>
        <taxon>Sphingidae</taxon>
        <taxon>Sphinginae</taxon>
        <taxon>Sphingini</taxon>
        <taxon>Manduca</taxon>
    </lineage>
</organism>
<reference evidence="5" key="1">
    <citation type="journal article" date="2016" name="Insect Biochem. Mol. Biol.">
        <title>Multifaceted biological insights from a draft genome sequence of the tobacco hornworm moth, Manduca sexta.</title>
        <authorList>
            <person name="Kanost M.R."/>
            <person name="Arrese E.L."/>
            <person name="Cao X."/>
            <person name="Chen Y.R."/>
            <person name="Chellapilla S."/>
            <person name="Goldsmith M.R."/>
            <person name="Grosse-Wilde E."/>
            <person name="Heckel D.G."/>
            <person name="Herndon N."/>
            <person name="Jiang H."/>
            <person name="Papanicolaou A."/>
            <person name="Qu J."/>
            <person name="Soulages J.L."/>
            <person name="Vogel H."/>
            <person name="Walters J."/>
            <person name="Waterhouse R.M."/>
            <person name="Ahn S.J."/>
            <person name="Almeida F.C."/>
            <person name="An C."/>
            <person name="Aqrawi P."/>
            <person name="Bretschneider A."/>
            <person name="Bryant W.B."/>
            <person name="Bucks S."/>
            <person name="Chao H."/>
            <person name="Chevignon G."/>
            <person name="Christen J.M."/>
            <person name="Clarke D.F."/>
            <person name="Dittmer N.T."/>
            <person name="Ferguson L.C.F."/>
            <person name="Garavelou S."/>
            <person name="Gordon K.H.J."/>
            <person name="Gunaratna R.T."/>
            <person name="Han Y."/>
            <person name="Hauser F."/>
            <person name="He Y."/>
            <person name="Heidel-Fischer H."/>
            <person name="Hirsh A."/>
            <person name="Hu Y."/>
            <person name="Jiang H."/>
            <person name="Kalra D."/>
            <person name="Klinner C."/>
            <person name="Konig C."/>
            <person name="Kovar C."/>
            <person name="Kroll A.R."/>
            <person name="Kuwar S.S."/>
            <person name="Lee S.L."/>
            <person name="Lehman R."/>
            <person name="Li K."/>
            <person name="Li Z."/>
            <person name="Liang H."/>
            <person name="Lovelace S."/>
            <person name="Lu Z."/>
            <person name="Mansfield J.H."/>
            <person name="McCulloch K.J."/>
            <person name="Mathew T."/>
            <person name="Morton B."/>
            <person name="Muzny D.M."/>
            <person name="Neunemann D."/>
            <person name="Ongeri F."/>
            <person name="Pauchet Y."/>
            <person name="Pu L.L."/>
            <person name="Pyrousis I."/>
            <person name="Rao X.J."/>
            <person name="Redding A."/>
            <person name="Roesel C."/>
            <person name="Sanchez-Gracia A."/>
            <person name="Schaack S."/>
            <person name="Shukla A."/>
            <person name="Tetreau G."/>
            <person name="Wang Y."/>
            <person name="Xiong G.H."/>
            <person name="Traut W."/>
            <person name="Walsh T.K."/>
            <person name="Worley K.C."/>
            <person name="Wu D."/>
            <person name="Wu W."/>
            <person name="Wu Y.Q."/>
            <person name="Zhang X."/>
            <person name="Zou Z."/>
            <person name="Zucker H."/>
            <person name="Briscoe A.D."/>
            <person name="Burmester T."/>
            <person name="Clem R.J."/>
            <person name="Feyereisen R."/>
            <person name="Grimmelikhuijzen C.J.P."/>
            <person name="Hamodrakas S.J."/>
            <person name="Hansson B.S."/>
            <person name="Huguet E."/>
            <person name="Jermiin L.S."/>
            <person name="Lan Q."/>
            <person name="Lehman H.K."/>
            <person name="Lorenzen M."/>
            <person name="Merzendorfer H."/>
            <person name="Michalopoulos I."/>
            <person name="Morton D.B."/>
            <person name="Muthukrishnan S."/>
            <person name="Oakeshott J.G."/>
            <person name="Palmer W."/>
            <person name="Park Y."/>
            <person name="Passarelli A.L."/>
            <person name="Rozas J."/>
            <person name="Schwartz L.M."/>
            <person name="Smith W."/>
            <person name="Southgate A."/>
            <person name="Vilcinskas A."/>
            <person name="Vogt R."/>
            <person name="Wang P."/>
            <person name="Werren J."/>
            <person name="Yu X.Q."/>
            <person name="Zhou J.J."/>
            <person name="Brown S.J."/>
            <person name="Scherer S.E."/>
            <person name="Richards S."/>
            <person name="Blissard G.W."/>
        </authorList>
    </citation>
    <scope>NUCLEOTIDE SEQUENCE</scope>
</reference>
<comment type="caution">
    <text evidence="5">The sequence shown here is derived from an EMBL/GenBank/DDBJ whole genome shotgun (WGS) entry which is preliminary data.</text>
</comment>
<dbReference type="InterPro" id="IPR000504">
    <property type="entry name" value="RRM_dom"/>
</dbReference>
<evidence type="ECO:0000313" key="5">
    <source>
        <dbReference type="EMBL" id="KAG6456786.1"/>
    </source>
</evidence>
<keyword evidence="1 2" id="KW-0694">RNA-binding</keyword>
<dbReference type="Proteomes" id="UP000791440">
    <property type="component" value="Unassembled WGS sequence"/>
</dbReference>
<keyword evidence="6" id="KW-1185">Reference proteome</keyword>
<feature type="region of interest" description="Disordered" evidence="3">
    <location>
        <begin position="367"/>
        <end position="397"/>
    </location>
</feature>
<dbReference type="InterPro" id="IPR035979">
    <property type="entry name" value="RBD_domain_sf"/>
</dbReference>
<dbReference type="Gene3D" id="3.30.70.330">
    <property type="match status" value="1"/>
</dbReference>
<feature type="compositionally biased region" description="Acidic residues" evidence="3">
    <location>
        <begin position="295"/>
        <end position="313"/>
    </location>
</feature>
<dbReference type="PANTHER" id="PTHR48029:SF1">
    <property type="entry name" value="NUCLEOLAR PROTEIN 8"/>
    <property type="match status" value="1"/>
</dbReference>
<name>A0A922CSS0_MANSE</name>
<dbReference type="SUPFAM" id="SSF54928">
    <property type="entry name" value="RNA-binding domain, RBD"/>
    <property type="match status" value="1"/>
</dbReference>
<dbReference type="Pfam" id="PF00076">
    <property type="entry name" value="RRM_1"/>
    <property type="match status" value="1"/>
</dbReference>
<dbReference type="InterPro" id="IPR012677">
    <property type="entry name" value="Nucleotide-bd_a/b_plait_sf"/>
</dbReference>
<feature type="domain" description="RRM" evidence="4">
    <location>
        <begin position="5"/>
        <end position="85"/>
    </location>
</feature>
<dbReference type="PROSITE" id="PS50102">
    <property type="entry name" value="RRM"/>
    <property type="match status" value="1"/>
</dbReference>
<protein>
    <recommendedName>
        <fullName evidence="4">RRM domain-containing protein</fullName>
    </recommendedName>
</protein>
<gene>
    <name evidence="5" type="ORF">O3G_MSEX009939</name>
</gene>
<dbReference type="SMART" id="SM00360">
    <property type="entry name" value="RRM"/>
    <property type="match status" value="1"/>
</dbReference>
<proteinExistence type="predicted"/>
<dbReference type="PANTHER" id="PTHR48029">
    <property type="entry name" value="NUCLEOLAR PROTEIN 8"/>
    <property type="match status" value="1"/>
</dbReference>
<dbReference type="EMBL" id="JH668523">
    <property type="protein sequence ID" value="KAG6456786.1"/>
    <property type="molecule type" value="Genomic_DNA"/>
</dbReference>
<evidence type="ECO:0000256" key="3">
    <source>
        <dbReference type="SAM" id="MobiDB-lite"/>
    </source>
</evidence>
<sequence length="577" mass="67316">MSSGTRLFVGNLPENTNENELRSAFSSYGEITGVDLKSKSGSTEEQKKFAFVTISSSNLNIESCIKHFSNEDFKGARLYVTRARESFLERLQRERQETQKKEENKEKLEELPKKNPIIKLSDKLNPRKRKSDVIQSETNHGSKFNKPLHKQKYVKSEFDNSTEVGQEILSEGDKKKKDSDKKRLESMKKKRQEFKEKQMIIKTGLTSVDKTPNKKVIFSDNDDDITPIMNGEGKKSQKHNAKNTLFDDNDESEDDVNFEIKQQFEGKKGQKVLDLQSRYKSDKRFILDERFIDGDQSETEEQKEEENEEIELEQVDEKKKQLNILQDVLGVAIKTKIRDQDNAKSKTKIGMLRFDPLQPDHAKFLMPLEEKKQEIKKSKKKNKDKKDEVEEQSQEFVEEKVEVSKEQFYKVSETLKEAIAQPTSFSLRSLFTRNEDDDNAPQDQEMNYIPLEKPSKPKVKNPLDPGEKNPFVYDSSDSEAEEEKEVKINPATPQPEPKAVWKENLFFSSDDTRLKEALIFFNKPIETDVQKERRELKSLMKKRIYNKERKSQMFQKKIGGRKKTMKKSYNKNKSKHS</sequence>